<evidence type="ECO:0000256" key="1">
    <source>
        <dbReference type="SAM" id="Phobius"/>
    </source>
</evidence>
<reference evidence="2 3" key="1">
    <citation type="submission" date="2016-11" db="EMBL/GenBank/DDBJ databases">
        <authorList>
            <person name="Jaros S."/>
            <person name="Januszkiewicz K."/>
            <person name="Wedrychowicz H."/>
        </authorList>
    </citation>
    <scope>NUCLEOTIDE SEQUENCE [LARGE SCALE GENOMIC DNA]</scope>
    <source>
        <strain evidence="2 3">DSM 6191</strain>
    </source>
</reference>
<feature type="transmembrane region" description="Helical" evidence="1">
    <location>
        <begin position="34"/>
        <end position="52"/>
    </location>
</feature>
<keyword evidence="1" id="KW-0812">Transmembrane</keyword>
<gene>
    <name evidence="2" type="ORF">SAMN02745941_02277</name>
</gene>
<dbReference type="EMBL" id="FQXU01000007">
    <property type="protein sequence ID" value="SHI16319.1"/>
    <property type="molecule type" value="Genomic_DNA"/>
</dbReference>
<protein>
    <recommendedName>
        <fullName evidence="4">Zinc-ribbon domain-containing protein</fullName>
    </recommendedName>
</protein>
<keyword evidence="1" id="KW-1133">Transmembrane helix</keyword>
<sequence length="244" mass="27309">MNQIRVCEACRSKIPMEAKICPNCGHKKNSISPLRTWGTIFIMVMLVALGLYKVQNKSQEYRDFSLPIEAVSFSESQTIQKAEGVNPIKGGTYEIGKGVQAGEYIIINSDNSYPGFFELKKTNSDKFEDIIGNGSVYNYSMITVSEGQVLELNNVDMYPFNSVAFSEPTDGIYKPGMYKVGANIKAGSYKIIPSDINSNYKIVKDSTYSRDNILETDYIDKATYINLKDNQYIIIEDAVISSKL</sequence>
<evidence type="ECO:0000313" key="2">
    <source>
        <dbReference type="EMBL" id="SHI16319.1"/>
    </source>
</evidence>
<accession>A0A1M5YWE5</accession>
<dbReference type="Proteomes" id="UP000184241">
    <property type="component" value="Unassembled WGS sequence"/>
</dbReference>
<evidence type="ECO:0000313" key="3">
    <source>
        <dbReference type="Proteomes" id="UP000184241"/>
    </source>
</evidence>
<keyword evidence="1" id="KW-0472">Membrane</keyword>
<proteinExistence type="predicted"/>
<dbReference type="RefSeq" id="WP_073019548.1">
    <property type="nucleotide sequence ID" value="NZ_FQXU01000007.1"/>
</dbReference>
<organism evidence="2 3">
    <name type="scientific">Clostridium intestinale DSM 6191</name>
    <dbReference type="NCBI Taxonomy" id="1121320"/>
    <lineage>
        <taxon>Bacteria</taxon>
        <taxon>Bacillati</taxon>
        <taxon>Bacillota</taxon>
        <taxon>Clostridia</taxon>
        <taxon>Eubacteriales</taxon>
        <taxon>Clostridiaceae</taxon>
        <taxon>Clostridium</taxon>
    </lineage>
</organism>
<evidence type="ECO:0008006" key="4">
    <source>
        <dbReference type="Google" id="ProtNLM"/>
    </source>
</evidence>
<name>A0A1M5YWE5_9CLOT</name>
<dbReference type="AlphaFoldDB" id="A0A1M5YWE5"/>